<comment type="caution">
    <text evidence="1">The sequence shown here is derived from an EMBL/GenBank/DDBJ whole genome shotgun (WGS) entry which is preliminary data.</text>
</comment>
<gene>
    <name evidence="1" type="ORF">FKB36_04855</name>
</gene>
<dbReference type="EMBL" id="VHLL01000002">
    <property type="protein sequence ID" value="MCT8336837.1"/>
    <property type="molecule type" value="Genomic_DNA"/>
</dbReference>
<dbReference type="GO" id="GO:0008237">
    <property type="term" value="F:metallopeptidase activity"/>
    <property type="evidence" value="ECO:0007669"/>
    <property type="project" value="InterPro"/>
</dbReference>
<dbReference type="RefSeq" id="WP_261596903.1">
    <property type="nucleotide sequence ID" value="NZ_VHLL01000002.1"/>
</dbReference>
<evidence type="ECO:0000313" key="1">
    <source>
        <dbReference type="EMBL" id="MCT8336837.1"/>
    </source>
</evidence>
<proteinExistence type="predicted"/>
<protein>
    <submittedName>
        <fullName evidence="1">Uncharacterized protein</fullName>
    </submittedName>
</protein>
<evidence type="ECO:0000313" key="2">
    <source>
        <dbReference type="Proteomes" id="UP001065682"/>
    </source>
</evidence>
<accession>A0A9E5DCF3</accession>
<dbReference type="Gene3D" id="3.40.390.10">
    <property type="entry name" value="Collagenase (Catalytic Domain)"/>
    <property type="match status" value="1"/>
</dbReference>
<dbReference type="Proteomes" id="UP001065682">
    <property type="component" value="Unassembled WGS sequence"/>
</dbReference>
<name>A0A9E5DCF3_9EURY</name>
<reference evidence="1" key="1">
    <citation type="submission" date="2019-06" db="EMBL/GenBank/DDBJ databases">
        <title>Methanoculleus strain from Tamsui River, Taipei, Taiwan.</title>
        <authorList>
            <person name="You Y.-T."/>
            <person name="Chen S.-C."/>
            <person name="Lai S.-J."/>
            <person name="Lee Y.-C."/>
            <person name="Lai M.-C."/>
        </authorList>
    </citation>
    <scope>NUCLEOTIDE SEQUENCE</scope>
    <source>
        <strain evidence="1">Afa-1</strain>
    </source>
</reference>
<keyword evidence="2" id="KW-1185">Reference proteome</keyword>
<dbReference type="AlphaFoldDB" id="A0A9E5DCF3"/>
<sequence>MDPRFRSRLVAATILIFVVCSVFSVSPVAGFHLENRDGSGTEAALAEALVLQQSTKIREEFIENLTVYIDSRNDAFKREGVSGDVGGVYVPEENAVYIRSDRDPARADEVFVQQVGYRVYHTTGVGESKAFAALAEDPGTYLARITAPAGEEREAAIFAEAFMLYHTSPEVLKKYAPEVHTYMDMLVKNGGNRAAVDDLYLHHQPE</sequence>
<dbReference type="InterPro" id="IPR024079">
    <property type="entry name" value="MetalloPept_cat_dom_sf"/>
</dbReference>
<organism evidence="1 2">
    <name type="scientific">Methanoculleus formosensis</name>
    <dbReference type="NCBI Taxonomy" id="2590886"/>
    <lineage>
        <taxon>Archaea</taxon>
        <taxon>Methanobacteriati</taxon>
        <taxon>Methanobacteriota</taxon>
        <taxon>Stenosarchaea group</taxon>
        <taxon>Methanomicrobia</taxon>
        <taxon>Methanomicrobiales</taxon>
        <taxon>Methanomicrobiaceae</taxon>
        <taxon>Methanoculleus</taxon>
    </lineage>
</organism>